<dbReference type="Proteomes" id="UP000294835">
    <property type="component" value="Unassembled WGS sequence"/>
</dbReference>
<dbReference type="GO" id="GO:0006084">
    <property type="term" value="P:acetyl-CoA metabolic process"/>
    <property type="evidence" value="ECO:0007669"/>
    <property type="project" value="InterPro"/>
</dbReference>
<evidence type="ECO:0000313" key="2">
    <source>
        <dbReference type="EMBL" id="TCP40204.1"/>
    </source>
</evidence>
<feature type="compositionally biased region" description="Pro residues" evidence="1">
    <location>
        <begin position="1"/>
        <end position="10"/>
    </location>
</feature>
<dbReference type="OrthoDB" id="9767643at2"/>
<dbReference type="AlphaFoldDB" id="A0A4R2PY00"/>
<dbReference type="EMBL" id="SLXP01000008">
    <property type="protein sequence ID" value="TCP40204.1"/>
    <property type="molecule type" value="Genomic_DNA"/>
</dbReference>
<evidence type="ECO:0000313" key="3">
    <source>
        <dbReference type="Proteomes" id="UP000294835"/>
    </source>
</evidence>
<dbReference type="Gene3D" id="3.40.1080.10">
    <property type="entry name" value="Glutaconate Coenzyme A-transferase"/>
    <property type="match status" value="2"/>
</dbReference>
<dbReference type="PANTHER" id="PTHR40596">
    <property type="entry name" value="CITRATE LYASE ALPHA CHAIN"/>
    <property type="match status" value="1"/>
</dbReference>
<organism evidence="2 3">
    <name type="scientific">Rhodovulum marinum</name>
    <dbReference type="NCBI Taxonomy" id="320662"/>
    <lineage>
        <taxon>Bacteria</taxon>
        <taxon>Pseudomonadati</taxon>
        <taxon>Pseudomonadota</taxon>
        <taxon>Alphaproteobacteria</taxon>
        <taxon>Rhodobacterales</taxon>
        <taxon>Paracoccaceae</taxon>
        <taxon>Rhodovulum</taxon>
    </lineage>
</organism>
<dbReference type="InterPro" id="IPR037171">
    <property type="entry name" value="NagB/RpiA_transferase-like"/>
</dbReference>
<proteinExistence type="predicted"/>
<keyword evidence="2" id="KW-0808">Transferase</keyword>
<sequence>MTGPRPPLPAEIPGYGPVRPYAAGPVPPGRPGPERAPNTAPDKRAPSLAAALRAAGLRDGATVSFHHHLRNGDAVLNMGLAELAALGLGDLHLAASSLFPVHAPLADHIRRGTVTRLSTAYISGPVAHALDALAQPATLQTHGGRARAIEAGELPIDLAIIAAPMADRTGNLTGALGPSACGPLGYPMVEAARARHVIAVTDCLSPTPLTAPEIPGHQVDQVVTVPRLGDAGQIVSGTTRPTDNPQARHIAALAARVIAASGLLADGISFQTGAGGISLAAARDLGQIMAQRGITGSFASGGITGTLVDLFRAGLFRDLLDVQCFDLAAVASFREDAAHRAMSASDYANPWHPDPVAHRLDAVILGAAEVDLDFNVNVTLGADGVILGGSGGHADTAAGAKLTVITTALTARGTPKIVPRVGCITTPGDTVDVIVTEAGLAVNPRRPDLADRLRHAGLPLTPIADLVRAAGSDNRPCSAQTGPIRAVSHYRDGRVTDVIRAP</sequence>
<dbReference type="PANTHER" id="PTHR40596:SF1">
    <property type="entry name" value="CITRATE LYASE ALPHA CHAIN"/>
    <property type="match status" value="1"/>
</dbReference>
<comment type="caution">
    <text evidence="2">The sequence shown here is derived from an EMBL/GenBank/DDBJ whole genome shotgun (WGS) entry which is preliminary data.</text>
</comment>
<dbReference type="GO" id="GO:0009346">
    <property type="term" value="C:ATP-independent citrate lyase complex"/>
    <property type="evidence" value="ECO:0007669"/>
    <property type="project" value="InterPro"/>
</dbReference>
<dbReference type="GO" id="GO:0008814">
    <property type="term" value="F:citrate CoA-transferase activity"/>
    <property type="evidence" value="ECO:0007669"/>
    <property type="project" value="InterPro"/>
</dbReference>
<name>A0A4R2PY00_9RHOB</name>
<feature type="region of interest" description="Disordered" evidence="1">
    <location>
        <begin position="1"/>
        <end position="44"/>
    </location>
</feature>
<dbReference type="GO" id="GO:0016829">
    <property type="term" value="F:lyase activity"/>
    <property type="evidence" value="ECO:0007669"/>
    <property type="project" value="UniProtKB-KW"/>
</dbReference>
<protein>
    <submittedName>
        <fullName evidence="2">Citrate lyase subunit alpha/citrate CoA-transferase</fullName>
    </submittedName>
</protein>
<dbReference type="Pfam" id="PF04223">
    <property type="entry name" value="CitF"/>
    <property type="match status" value="1"/>
</dbReference>
<keyword evidence="2" id="KW-0456">Lyase</keyword>
<dbReference type="InterPro" id="IPR006472">
    <property type="entry name" value="Citrate_lyase_asu"/>
</dbReference>
<keyword evidence="3" id="KW-1185">Reference proteome</keyword>
<gene>
    <name evidence="2" type="ORF">EV662_10878</name>
</gene>
<dbReference type="GO" id="GO:0005737">
    <property type="term" value="C:cytoplasm"/>
    <property type="evidence" value="ECO:0007669"/>
    <property type="project" value="InterPro"/>
</dbReference>
<evidence type="ECO:0000256" key="1">
    <source>
        <dbReference type="SAM" id="MobiDB-lite"/>
    </source>
</evidence>
<reference evidence="2 3" key="1">
    <citation type="submission" date="2019-03" db="EMBL/GenBank/DDBJ databases">
        <title>Genomic Encyclopedia of Type Strains, Phase IV (KMG-IV): sequencing the most valuable type-strain genomes for metagenomic binning, comparative biology and taxonomic classification.</title>
        <authorList>
            <person name="Goeker M."/>
        </authorList>
    </citation>
    <scope>NUCLEOTIDE SEQUENCE [LARGE SCALE GENOMIC DNA]</scope>
    <source>
        <strain evidence="2 3">DSM 18063</strain>
    </source>
</reference>
<dbReference type="SUPFAM" id="SSF100950">
    <property type="entry name" value="NagB/RpiA/CoA transferase-like"/>
    <property type="match status" value="2"/>
</dbReference>
<accession>A0A4R2PY00</accession>